<sequence>MFKNLFVLSFVLVSSTLFSQGRIDYPELELSFVPVEGWVELESESSRVVYQGLEAESSGGGYVVFQINQFPSTGDKLDDLWTNIISVQYPQSFDSFRVVVNFSTSIDSVPAKWGEFRYEFEGQAFRLFSGIIIKEDRVYNVLYMTQDLRSRSELRSFLSAFNSIKFE</sequence>
<protein>
    <recommendedName>
        <fullName evidence="3">DUF1795 domain-containing protein</fullName>
    </recommendedName>
</protein>
<keyword evidence="2" id="KW-1185">Reference proteome</keyword>
<accession>A0A6N6RCR3</accession>
<evidence type="ECO:0000313" key="2">
    <source>
        <dbReference type="Proteomes" id="UP000468650"/>
    </source>
</evidence>
<evidence type="ECO:0000313" key="1">
    <source>
        <dbReference type="EMBL" id="KAB2805368.1"/>
    </source>
</evidence>
<dbReference type="EMBL" id="WBVO01000015">
    <property type="protein sequence ID" value="KAB2805368.1"/>
    <property type="molecule type" value="Genomic_DNA"/>
</dbReference>
<organism evidence="1 2">
    <name type="scientific">Phaeocystidibacter luteus</name>
    <dbReference type="NCBI Taxonomy" id="911197"/>
    <lineage>
        <taxon>Bacteria</taxon>
        <taxon>Pseudomonadati</taxon>
        <taxon>Bacteroidota</taxon>
        <taxon>Flavobacteriia</taxon>
        <taxon>Flavobacteriales</taxon>
        <taxon>Phaeocystidibacteraceae</taxon>
        <taxon>Phaeocystidibacter</taxon>
    </lineage>
</organism>
<gene>
    <name evidence="1" type="ORF">F8C67_13615</name>
</gene>
<evidence type="ECO:0008006" key="3">
    <source>
        <dbReference type="Google" id="ProtNLM"/>
    </source>
</evidence>
<name>A0A6N6RCR3_9FLAO</name>
<dbReference type="Gene3D" id="3.40.1000.10">
    <property type="entry name" value="Mog1/PsbP, alpha/beta/alpha sandwich"/>
    <property type="match status" value="1"/>
</dbReference>
<comment type="caution">
    <text evidence="1">The sequence shown here is derived from an EMBL/GenBank/DDBJ whole genome shotgun (WGS) entry which is preliminary data.</text>
</comment>
<dbReference type="RefSeq" id="WP_151668418.1">
    <property type="nucleotide sequence ID" value="NZ_WBVO01000015.1"/>
</dbReference>
<dbReference type="AlphaFoldDB" id="A0A6N6RCR3"/>
<dbReference type="Proteomes" id="UP000468650">
    <property type="component" value="Unassembled WGS sequence"/>
</dbReference>
<proteinExistence type="predicted"/>
<reference evidence="1 2" key="1">
    <citation type="submission" date="2019-09" db="EMBL/GenBank/DDBJ databases">
        <title>Genomes of family Cryomorphaceae.</title>
        <authorList>
            <person name="Bowman J.P."/>
        </authorList>
    </citation>
    <scope>NUCLEOTIDE SEQUENCE [LARGE SCALE GENOMIC DNA]</scope>
    <source>
        <strain evidence="1 2">LMG 25704</strain>
    </source>
</reference>